<dbReference type="PROSITE" id="PS00798">
    <property type="entry name" value="ALDOKETO_REDUCTASE_1"/>
    <property type="match status" value="1"/>
</dbReference>
<dbReference type="PIRSF" id="PIRSF000097">
    <property type="entry name" value="AKR"/>
    <property type="match status" value="1"/>
</dbReference>
<dbReference type="Gene3D" id="3.20.20.100">
    <property type="entry name" value="NADP-dependent oxidoreductase domain"/>
    <property type="match status" value="1"/>
</dbReference>
<gene>
    <name evidence="8" type="primary">GRE3</name>
    <name evidence="8" type="ORF">ATY40_BA7503794</name>
</gene>
<dbReference type="InterPro" id="IPR023210">
    <property type="entry name" value="NADP_OxRdtase_dom"/>
</dbReference>
<dbReference type="PROSITE" id="PS00062">
    <property type="entry name" value="ALDOKETO_REDUCTASE_2"/>
    <property type="match status" value="1"/>
</dbReference>
<evidence type="ECO:0000256" key="6">
    <source>
        <dbReference type="PIRSR" id="PIRSR000097-3"/>
    </source>
</evidence>
<dbReference type="InterPro" id="IPR018170">
    <property type="entry name" value="Aldo/ket_reductase_CS"/>
</dbReference>
<dbReference type="InterPro" id="IPR020471">
    <property type="entry name" value="AKR"/>
</dbReference>
<evidence type="ECO:0000313" key="9">
    <source>
        <dbReference type="Proteomes" id="UP000094565"/>
    </source>
</evidence>
<dbReference type="SUPFAM" id="SSF51430">
    <property type="entry name" value="NAD(P)-linked oxidoreductase"/>
    <property type="match status" value="1"/>
</dbReference>
<evidence type="ECO:0000256" key="2">
    <source>
        <dbReference type="ARBA" id="ARBA00023002"/>
    </source>
</evidence>
<evidence type="ECO:0000256" key="1">
    <source>
        <dbReference type="ARBA" id="ARBA00007905"/>
    </source>
</evidence>
<comment type="similarity">
    <text evidence="1">Belongs to the aldo/keto reductase family.</text>
</comment>
<dbReference type="FunFam" id="3.20.20.100:FF:000007">
    <property type="entry name" value="NAD(P)H-dependent D-xylose reductase xyl1"/>
    <property type="match status" value="1"/>
</dbReference>
<feature type="active site" description="Proton donor" evidence="4">
    <location>
        <position position="49"/>
    </location>
</feature>
<organism evidence="8 9">
    <name type="scientific">Komagataella pastoris</name>
    <name type="common">Yeast</name>
    <name type="synonym">Pichia pastoris</name>
    <dbReference type="NCBI Taxonomy" id="4922"/>
    <lineage>
        <taxon>Eukaryota</taxon>
        <taxon>Fungi</taxon>
        <taxon>Dikarya</taxon>
        <taxon>Ascomycota</taxon>
        <taxon>Saccharomycotina</taxon>
        <taxon>Pichiomycetes</taxon>
        <taxon>Pichiales</taxon>
        <taxon>Pichiaceae</taxon>
        <taxon>Komagataella</taxon>
    </lineage>
</organism>
<dbReference type="InterPro" id="IPR036812">
    <property type="entry name" value="NAD(P)_OxRdtase_dom_sf"/>
</dbReference>
<evidence type="ECO:0000259" key="7">
    <source>
        <dbReference type="Pfam" id="PF00248"/>
    </source>
</evidence>
<proteinExistence type="inferred from homology"/>
<reference evidence="8 9" key="1">
    <citation type="submission" date="2016-02" db="EMBL/GenBank/DDBJ databases">
        <title>Comparative genomic and transcriptomic foundation for Pichia pastoris.</title>
        <authorList>
            <person name="Love K.R."/>
            <person name="Shah K.A."/>
            <person name="Whittaker C.A."/>
            <person name="Wu J."/>
            <person name="Bartlett M.C."/>
            <person name="Ma D."/>
            <person name="Leeson R.L."/>
            <person name="Priest M."/>
            <person name="Young S.K."/>
            <person name="Love J.C."/>
        </authorList>
    </citation>
    <scope>NUCLEOTIDE SEQUENCE [LARGE SCALE GENOMIC DNA]</scope>
    <source>
        <strain evidence="8 9">ATCC 28485</strain>
    </source>
</reference>
<sequence length="319" mass="36095">MATLLKLNNGLKLPQVGLGVWKIPNELTAETVYNAIKQGYRLFDGAEDYGNEKEVGQGVRKAIDEGLVKREDLFIVSKLWNNYHHPENVAKALDRTLSDLGLDYLDLYYIHFPIAFKFVPLEEKYPPGFYCGDGNNFHYEDVPLLDTYRALEKLVDAGRIKSLGVSNFNGALLQDLLRGARIKPVALQIEHHPYLVQQKLIEYAQSEDIVVVAYSSFGPQSFLELKVNKALTAVSLFEHDVIKKIAQAHNKSAGEVLLRWATQRGLAIIPKSSKPERLTSNLHINSFDLTQEDLETISSLDLGLRFNDPWDWDKIPIFA</sequence>
<dbReference type="GO" id="GO:0016616">
    <property type="term" value="F:oxidoreductase activity, acting on the CH-OH group of donors, NAD or NADP as acceptor"/>
    <property type="evidence" value="ECO:0007669"/>
    <property type="project" value="UniProtKB-ARBA"/>
</dbReference>
<dbReference type="PROSITE" id="PS00063">
    <property type="entry name" value="ALDOKETO_REDUCTASE_3"/>
    <property type="match status" value="1"/>
</dbReference>
<feature type="domain" description="NADP-dependent oxidoreductase" evidence="7">
    <location>
        <begin position="17"/>
        <end position="300"/>
    </location>
</feature>
<name>A0A1B2JH54_PICPA</name>
<dbReference type="EMBL" id="CP014586">
    <property type="protein sequence ID" value="ANZ77175.1"/>
    <property type="molecule type" value="Genomic_DNA"/>
</dbReference>
<dbReference type="PANTHER" id="PTHR11732">
    <property type="entry name" value="ALDO/KETO REDUCTASE"/>
    <property type="match status" value="1"/>
</dbReference>
<feature type="site" description="Lowers pKa of active site Tyr" evidence="6">
    <location>
        <position position="78"/>
    </location>
</feature>
<dbReference type="OrthoDB" id="416253at2759"/>
<evidence type="ECO:0000256" key="5">
    <source>
        <dbReference type="PIRSR" id="PIRSR000097-2"/>
    </source>
</evidence>
<evidence type="ECO:0000256" key="3">
    <source>
        <dbReference type="ARBA" id="ARBA00023277"/>
    </source>
</evidence>
<accession>A0A1B2JH54</accession>
<dbReference type="Proteomes" id="UP000094565">
    <property type="component" value="Chromosome 3"/>
</dbReference>
<dbReference type="Pfam" id="PF00248">
    <property type="entry name" value="Aldo_ket_red"/>
    <property type="match status" value="1"/>
</dbReference>
<keyword evidence="9" id="KW-1185">Reference proteome</keyword>
<keyword evidence="2" id="KW-0560">Oxidoreductase</keyword>
<dbReference type="PRINTS" id="PR00069">
    <property type="entry name" value="ALDKETRDTASE"/>
</dbReference>
<evidence type="ECO:0000313" key="8">
    <source>
        <dbReference type="EMBL" id="ANZ77175.1"/>
    </source>
</evidence>
<protein>
    <submittedName>
        <fullName evidence="8">BA75_03794T0</fullName>
    </submittedName>
</protein>
<feature type="binding site" evidence="5">
    <location>
        <position position="111"/>
    </location>
    <ligand>
        <name>substrate</name>
    </ligand>
</feature>
<evidence type="ECO:0000256" key="4">
    <source>
        <dbReference type="PIRSR" id="PIRSR000097-1"/>
    </source>
</evidence>
<keyword evidence="3" id="KW-0119">Carbohydrate metabolism</keyword>
<dbReference type="AlphaFoldDB" id="A0A1B2JH54"/>